<dbReference type="AlphaFoldDB" id="A0A4C1ZY48"/>
<dbReference type="Proteomes" id="UP000299102">
    <property type="component" value="Unassembled WGS sequence"/>
</dbReference>
<reference evidence="1 2" key="1">
    <citation type="journal article" date="2019" name="Commun. Biol.">
        <title>The bagworm genome reveals a unique fibroin gene that provides high tensile strength.</title>
        <authorList>
            <person name="Kono N."/>
            <person name="Nakamura H."/>
            <person name="Ohtoshi R."/>
            <person name="Tomita M."/>
            <person name="Numata K."/>
            <person name="Arakawa K."/>
        </authorList>
    </citation>
    <scope>NUCLEOTIDE SEQUENCE [LARGE SCALE GENOMIC DNA]</scope>
</reference>
<evidence type="ECO:0000313" key="2">
    <source>
        <dbReference type="Proteomes" id="UP000299102"/>
    </source>
</evidence>
<protein>
    <submittedName>
        <fullName evidence="1">Uncharacterized protein</fullName>
    </submittedName>
</protein>
<evidence type="ECO:0000313" key="1">
    <source>
        <dbReference type="EMBL" id="GBP93751.1"/>
    </source>
</evidence>
<organism evidence="1 2">
    <name type="scientific">Eumeta variegata</name>
    <name type="common">Bagworm moth</name>
    <name type="synonym">Eumeta japonica</name>
    <dbReference type="NCBI Taxonomy" id="151549"/>
    <lineage>
        <taxon>Eukaryota</taxon>
        <taxon>Metazoa</taxon>
        <taxon>Ecdysozoa</taxon>
        <taxon>Arthropoda</taxon>
        <taxon>Hexapoda</taxon>
        <taxon>Insecta</taxon>
        <taxon>Pterygota</taxon>
        <taxon>Neoptera</taxon>
        <taxon>Endopterygota</taxon>
        <taxon>Lepidoptera</taxon>
        <taxon>Glossata</taxon>
        <taxon>Ditrysia</taxon>
        <taxon>Tineoidea</taxon>
        <taxon>Psychidae</taxon>
        <taxon>Oiketicinae</taxon>
        <taxon>Eumeta</taxon>
    </lineage>
</organism>
<sequence length="74" mass="8525">MWEFNQQGRMLWIIQQPPSQSEGYIQPIWHWSQRYHGQSTVPAMDSLISTATNFERHRAAARAVVGGRSRAIAE</sequence>
<proteinExistence type="predicted"/>
<accession>A0A4C1ZY48</accession>
<keyword evidence="2" id="KW-1185">Reference proteome</keyword>
<comment type="caution">
    <text evidence="1">The sequence shown here is derived from an EMBL/GenBank/DDBJ whole genome shotgun (WGS) entry which is preliminary data.</text>
</comment>
<name>A0A4C1ZY48_EUMVA</name>
<gene>
    <name evidence="1" type="ORF">EVAR_51320_1</name>
</gene>
<dbReference type="EMBL" id="BGZK01002413">
    <property type="protein sequence ID" value="GBP93751.1"/>
    <property type="molecule type" value="Genomic_DNA"/>
</dbReference>